<dbReference type="EMBL" id="KN584006">
    <property type="protein sequence ID" value="KHJ81931.1"/>
    <property type="molecule type" value="Genomic_DNA"/>
</dbReference>
<feature type="transmembrane region" description="Helical" evidence="1">
    <location>
        <begin position="75"/>
        <end position="94"/>
    </location>
</feature>
<feature type="transmembrane region" description="Helical" evidence="1">
    <location>
        <begin position="106"/>
        <end position="124"/>
    </location>
</feature>
<keyword evidence="3" id="KW-1185">Reference proteome</keyword>
<dbReference type="Proteomes" id="UP000053660">
    <property type="component" value="Unassembled WGS sequence"/>
</dbReference>
<reference evidence="2 3" key="1">
    <citation type="submission" date="2014-03" db="EMBL/GenBank/DDBJ databases">
        <title>Draft genome of the hookworm Oesophagostomum dentatum.</title>
        <authorList>
            <person name="Mitreva M."/>
        </authorList>
    </citation>
    <scope>NUCLEOTIDE SEQUENCE [LARGE SCALE GENOMIC DNA]</scope>
    <source>
        <strain evidence="2 3">OD-Hann</strain>
    </source>
</reference>
<feature type="transmembrane region" description="Helical" evidence="1">
    <location>
        <begin position="206"/>
        <end position="225"/>
    </location>
</feature>
<accession>A0A0B1SDF4</accession>
<dbReference type="AlphaFoldDB" id="A0A0B1SDF4"/>
<proteinExistence type="predicted"/>
<dbReference type="OrthoDB" id="5857557at2759"/>
<name>A0A0B1SDF4_OESDE</name>
<sequence length="226" mass="26100">MQSPKPQQPCELAPAKLLPDRVQVCFICGTSTTRPRSGLRIDAKMVRPCFCDCDINSASLATTAAWSNTCKRRRYAKCVVLPIITLSYFLQYGSLKDFFVRYWCQYFASFVALVLLFLLSALALTNSLRKVDTFSLARLFILIIGIVLFGLCLIFTWMCVKYTVMRRIPRFHARYRQITVLDYEPRQTPQVRVVVFLVCLDSLCNFWTLFISFAYFIVFCITVFCS</sequence>
<feature type="transmembrane region" description="Helical" evidence="1">
    <location>
        <begin position="136"/>
        <end position="158"/>
    </location>
</feature>
<evidence type="ECO:0000256" key="1">
    <source>
        <dbReference type="SAM" id="Phobius"/>
    </source>
</evidence>
<keyword evidence="1" id="KW-0472">Membrane</keyword>
<gene>
    <name evidence="2" type="ORF">OESDEN_18380</name>
</gene>
<keyword evidence="1" id="KW-0812">Transmembrane</keyword>
<keyword evidence="1" id="KW-1133">Transmembrane helix</keyword>
<evidence type="ECO:0000313" key="2">
    <source>
        <dbReference type="EMBL" id="KHJ81931.1"/>
    </source>
</evidence>
<evidence type="ECO:0000313" key="3">
    <source>
        <dbReference type="Proteomes" id="UP000053660"/>
    </source>
</evidence>
<organism evidence="2 3">
    <name type="scientific">Oesophagostomum dentatum</name>
    <name type="common">Nodular worm</name>
    <dbReference type="NCBI Taxonomy" id="61180"/>
    <lineage>
        <taxon>Eukaryota</taxon>
        <taxon>Metazoa</taxon>
        <taxon>Ecdysozoa</taxon>
        <taxon>Nematoda</taxon>
        <taxon>Chromadorea</taxon>
        <taxon>Rhabditida</taxon>
        <taxon>Rhabditina</taxon>
        <taxon>Rhabditomorpha</taxon>
        <taxon>Strongyloidea</taxon>
        <taxon>Strongylidae</taxon>
        <taxon>Oesophagostomum</taxon>
    </lineage>
</organism>
<protein>
    <submittedName>
        <fullName evidence="2">Uncharacterized protein</fullName>
    </submittedName>
</protein>